<evidence type="ECO:0000313" key="2">
    <source>
        <dbReference type="Proteomes" id="UP000077748"/>
    </source>
</evidence>
<protein>
    <submittedName>
        <fullName evidence="1">Uncharacterized protein</fullName>
    </submittedName>
</protein>
<dbReference type="RefSeq" id="WP_064584319.1">
    <property type="nucleotide sequence ID" value="NZ_CP015878.1"/>
</dbReference>
<sequence>MTAKAKTGKERKGIQPGAFPIEVPVTDPEETGRYLHVHLDDEEEQKNLYAAIIRAADMKSPEIVAEHIEPYNHAMRSFQYSSSRIASALSEAVRGHEPMHVASLQARDASRDTDRFAACGETVLNVRRALDMLENPPKANKALKKILSLR</sequence>
<gene>
    <name evidence="1" type="ORF">A9C11_26585</name>
</gene>
<reference evidence="1 2" key="1">
    <citation type="submission" date="2016-05" db="EMBL/GenBank/DDBJ databases">
        <title>Genome Sequence of Pseudomonas citronellolis Strain SJTE-3, an Estrogens and Persistent Organic Pollutants degradation strain.</title>
        <authorList>
            <person name="Liang R."/>
        </authorList>
    </citation>
    <scope>NUCLEOTIDE SEQUENCE [LARGE SCALE GENOMIC DNA]</scope>
    <source>
        <strain evidence="1 2">SJTE-3</strain>
    </source>
</reference>
<dbReference type="AlphaFoldDB" id="A0A1A9KHN5"/>
<name>A0A1A9KHN5_9PSED</name>
<dbReference type="Proteomes" id="UP000077748">
    <property type="component" value="Chromosome"/>
</dbReference>
<organism evidence="1 2">
    <name type="scientific">Pseudomonas citronellolis</name>
    <dbReference type="NCBI Taxonomy" id="53408"/>
    <lineage>
        <taxon>Bacteria</taxon>
        <taxon>Pseudomonadati</taxon>
        <taxon>Pseudomonadota</taxon>
        <taxon>Gammaproteobacteria</taxon>
        <taxon>Pseudomonadales</taxon>
        <taxon>Pseudomonadaceae</taxon>
        <taxon>Pseudomonas</taxon>
    </lineage>
</organism>
<evidence type="ECO:0000313" key="1">
    <source>
        <dbReference type="EMBL" id="ANI17336.1"/>
    </source>
</evidence>
<accession>A0A1A9KHN5</accession>
<proteinExistence type="predicted"/>
<dbReference type="EMBL" id="CP015878">
    <property type="protein sequence ID" value="ANI17336.1"/>
    <property type="molecule type" value="Genomic_DNA"/>
</dbReference>